<dbReference type="PANTHER" id="PTHR36057">
    <property type="match status" value="1"/>
</dbReference>
<name>A0A3B0RFI0_9ZZZZ</name>
<reference evidence="1" key="1">
    <citation type="submission" date="2018-06" db="EMBL/GenBank/DDBJ databases">
        <authorList>
            <person name="Zhirakovskaya E."/>
        </authorList>
    </citation>
    <scope>NUCLEOTIDE SEQUENCE</scope>
</reference>
<dbReference type="SUPFAM" id="SSF52833">
    <property type="entry name" value="Thioredoxin-like"/>
    <property type="match status" value="1"/>
</dbReference>
<accession>A0A3B0RFI0</accession>
<organism evidence="1">
    <name type="scientific">hydrothermal vent metagenome</name>
    <dbReference type="NCBI Taxonomy" id="652676"/>
    <lineage>
        <taxon>unclassified sequences</taxon>
        <taxon>metagenomes</taxon>
        <taxon>ecological metagenomes</taxon>
    </lineage>
</organism>
<protein>
    <recommendedName>
        <fullName evidence="2">DUF1223 domain-containing protein</fullName>
    </recommendedName>
</protein>
<dbReference type="InterPro" id="IPR036249">
    <property type="entry name" value="Thioredoxin-like_sf"/>
</dbReference>
<proteinExistence type="predicted"/>
<dbReference type="PANTHER" id="PTHR36057:SF1">
    <property type="entry name" value="LIPOPROTEIN LIPID ATTACHMENT SITE-LIKE PROTEIN, PUTATIVE (DUF1223)-RELATED"/>
    <property type="match status" value="1"/>
</dbReference>
<sequence>MFAALGANMNTGLAQARSESAGEGGQSLVVVELFTSQGCNSCPPADEVLAKLSMRKDVLALSYSVDYWNYLGWKDTLAQPDCTIRQRKYNISLGKNGVYTPQMIIQGARDVIGSKGDLVKQIITDTVPVRLSDLDITFDQSGDMINLRIGASDGEPAATIWVIGYDFERTVDIRGGENAGQTRTYHNVVQSIKRIGSWMGQEVRLTLSRQDLGTGNYDAYALLLQSRETGPIIAAVKLK</sequence>
<gene>
    <name evidence="1" type="ORF">MNBD_ALPHA02-2574</name>
</gene>
<dbReference type="Pfam" id="PF06764">
    <property type="entry name" value="DUF1223"/>
    <property type="match status" value="1"/>
</dbReference>
<dbReference type="InterPro" id="IPR010634">
    <property type="entry name" value="DUF1223"/>
</dbReference>
<evidence type="ECO:0008006" key="2">
    <source>
        <dbReference type="Google" id="ProtNLM"/>
    </source>
</evidence>
<dbReference type="EMBL" id="UOED01000068">
    <property type="protein sequence ID" value="VAV91700.1"/>
    <property type="molecule type" value="Genomic_DNA"/>
</dbReference>
<dbReference type="AlphaFoldDB" id="A0A3B0RFI0"/>
<evidence type="ECO:0000313" key="1">
    <source>
        <dbReference type="EMBL" id="VAV91700.1"/>
    </source>
</evidence>